<feature type="domain" description="Methyltransferase type 11" evidence="2">
    <location>
        <begin position="201"/>
        <end position="301"/>
    </location>
</feature>
<evidence type="ECO:0000256" key="1">
    <source>
        <dbReference type="SAM" id="MobiDB-lite"/>
    </source>
</evidence>
<feature type="region of interest" description="Disordered" evidence="1">
    <location>
        <begin position="157"/>
        <end position="190"/>
    </location>
</feature>
<dbReference type="Proteomes" id="UP000673691">
    <property type="component" value="Unassembled WGS sequence"/>
</dbReference>
<reference evidence="3 4" key="1">
    <citation type="journal article" name="Sci. Rep.">
        <title>Genome-scale phylogenetic analyses confirm Olpidium as the closest living zoosporic fungus to the non-flagellated, terrestrial fungi.</title>
        <authorList>
            <person name="Chang Y."/>
            <person name="Rochon D."/>
            <person name="Sekimoto S."/>
            <person name="Wang Y."/>
            <person name="Chovatia M."/>
            <person name="Sandor L."/>
            <person name="Salamov A."/>
            <person name="Grigoriev I.V."/>
            <person name="Stajich J.E."/>
            <person name="Spatafora J.W."/>
        </authorList>
    </citation>
    <scope>NUCLEOTIDE SEQUENCE [LARGE SCALE GENOMIC DNA]</scope>
    <source>
        <strain evidence="3">S191</strain>
    </source>
</reference>
<feature type="compositionally biased region" description="Pro residues" evidence="1">
    <location>
        <begin position="85"/>
        <end position="100"/>
    </location>
</feature>
<dbReference type="EMBL" id="JAEFCI010002830">
    <property type="protein sequence ID" value="KAG5461972.1"/>
    <property type="molecule type" value="Genomic_DNA"/>
</dbReference>
<protein>
    <submittedName>
        <fullName evidence="3">S-adenosyl-L-methionine-dependent methyltransferase</fullName>
    </submittedName>
</protein>
<keyword evidence="3" id="KW-0808">Transferase</keyword>
<dbReference type="PANTHER" id="PTHR43861">
    <property type="entry name" value="TRANS-ACONITATE 2-METHYLTRANSFERASE-RELATED"/>
    <property type="match status" value="1"/>
</dbReference>
<dbReference type="GO" id="GO:0008757">
    <property type="term" value="F:S-adenosylmethionine-dependent methyltransferase activity"/>
    <property type="evidence" value="ECO:0007669"/>
    <property type="project" value="InterPro"/>
</dbReference>
<organism evidence="3 4">
    <name type="scientific">Olpidium bornovanus</name>
    <dbReference type="NCBI Taxonomy" id="278681"/>
    <lineage>
        <taxon>Eukaryota</taxon>
        <taxon>Fungi</taxon>
        <taxon>Fungi incertae sedis</taxon>
        <taxon>Olpidiomycota</taxon>
        <taxon>Olpidiomycotina</taxon>
        <taxon>Olpidiomycetes</taxon>
        <taxon>Olpidiales</taxon>
        <taxon>Olpidiaceae</taxon>
        <taxon>Olpidium</taxon>
    </lineage>
</organism>
<feature type="region of interest" description="Disordered" evidence="1">
    <location>
        <begin position="83"/>
        <end position="128"/>
    </location>
</feature>
<gene>
    <name evidence="3" type="ORF">BJ554DRAFT_5755</name>
</gene>
<dbReference type="AlphaFoldDB" id="A0A8H7ZZ98"/>
<keyword evidence="3" id="KW-0489">Methyltransferase</keyword>
<dbReference type="OrthoDB" id="3647at2759"/>
<evidence type="ECO:0000313" key="3">
    <source>
        <dbReference type="EMBL" id="KAG5461972.1"/>
    </source>
</evidence>
<keyword evidence="4" id="KW-1185">Reference proteome</keyword>
<sequence>RTTAKPSFDVASVDAVRPRSSIGGLRGGLFYWSTPGVGGRPALDPAAAASALLPLLALCSASSFPALCPAFARRLPCVASFRAPSAPPPRVAVPVRPPRAPQHEGVMGPAQAADSEPGPPAGGEKPRGEDALHAVSANARFRRRVLHRAADAISRSLGLREREAPSSSDDGEDVGGGGGSPPRPAGAAAAAQPPLLYSTVLDFGCGAGDLSRLLAPRFEKIVGVDVCPARVDRFNESVRNQGIPASEMSAQCLDVLSRPDALLALGSFDCAYSCQVYHHLADPVAVTAALRGSVREGGAILAVDLCKSRSSAAEPGRRCAARDGDTGAGFLCPDCGGHHAGEEVHHRGKRQIRGQQKEKLNLWEFLRFAVFFSCLTFHRSLLQAALTRTPFLQYSVPRG</sequence>
<dbReference type="Pfam" id="PF08241">
    <property type="entry name" value="Methyltransf_11"/>
    <property type="match status" value="1"/>
</dbReference>
<dbReference type="GO" id="GO:0032259">
    <property type="term" value="P:methylation"/>
    <property type="evidence" value="ECO:0007669"/>
    <property type="project" value="UniProtKB-KW"/>
</dbReference>
<dbReference type="InterPro" id="IPR013216">
    <property type="entry name" value="Methyltransf_11"/>
</dbReference>
<comment type="caution">
    <text evidence="3">The sequence shown here is derived from an EMBL/GenBank/DDBJ whole genome shotgun (WGS) entry which is preliminary data.</text>
</comment>
<dbReference type="Gene3D" id="3.40.50.150">
    <property type="entry name" value="Vaccinia Virus protein VP39"/>
    <property type="match status" value="1"/>
</dbReference>
<dbReference type="InterPro" id="IPR029063">
    <property type="entry name" value="SAM-dependent_MTases_sf"/>
</dbReference>
<name>A0A8H7ZZ98_9FUNG</name>
<proteinExistence type="predicted"/>
<accession>A0A8H7ZZ98</accession>
<feature type="non-terminal residue" evidence="3">
    <location>
        <position position="1"/>
    </location>
</feature>
<dbReference type="SUPFAM" id="SSF53335">
    <property type="entry name" value="S-adenosyl-L-methionine-dependent methyltransferases"/>
    <property type="match status" value="1"/>
</dbReference>
<evidence type="ECO:0000259" key="2">
    <source>
        <dbReference type="Pfam" id="PF08241"/>
    </source>
</evidence>
<dbReference type="CDD" id="cd02440">
    <property type="entry name" value="AdoMet_MTases"/>
    <property type="match status" value="1"/>
</dbReference>
<evidence type="ECO:0000313" key="4">
    <source>
        <dbReference type="Proteomes" id="UP000673691"/>
    </source>
</evidence>